<keyword evidence="3" id="KW-1185">Reference proteome</keyword>
<evidence type="ECO:0000313" key="2">
    <source>
        <dbReference type="EMBL" id="KAF2437192.1"/>
    </source>
</evidence>
<dbReference type="EMBL" id="MU007009">
    <property type="protein sequence ID" value="KAF2437192.1"/>
    <property type="molecule type" value="Genomic_DNA"/>
</dbReference>
<proteinExistence type="predicted"/>
<evidence type="ECO:0000313" key="3">
    <source>
        <dbReference type="Proteomes" id="UP000800235"/>
    </source>
</evidence>
<name>A0A9P4P4K1_9PEZI</name>
<accession>A0A9P4P4K1</accession>
<protein>
    <recommendedName>
        <fullName evidence="4">Lipoprotein</fullName>
    </recommendedName>
</protein>
<organism evidence="2 3">
    <name type="scientific">Tothia fuscella</name>
    <dbReference type="NCBI Taxonomy" id="1048955"/>
    <lineage>
        <taxon>Eukaryota</taxon>
        <taxon>Fungi</taxon>
        <taxon>Dikarya</taxon>
        <taxon>Ascomycota</taxon>
        <taxon>Pezizomycotina</taxon>
        <taxon>Dothideomycetes</taxon>
        <taxon>Pleosporomycetidae</taxon>
        <taxon>Venturiales</taxon>
        <taxon>Cylindrosympodiaceae</taxon>
        <taxon>Tothia</taxon>
    </lineage>
</organism>
<reference evidence="2" key="1">
    <citation type="journal article" date="2020" name="Stud. Mycol.">
        <title>101 Dothideomycetes genomes: a test case for predicting lifestyles and emergence of pathogens.</title>
        <authorList>
            <person name="Haridas S."/>
            <person name="Albert R."/>
            <person name="Binder M."/>
            <person name="Bloem J."/>
            <person name="Labutti K."/>
            <person name="Salamov A."/>
            <person name="Andreopoulos B."/>
            <person name="Baker S."/>
            <person name="Barry K."/>
            <person name="Bills G."/>
            <person name="Bluhm B."/>
            <person name="Cannon C."/>
            <person name="Castanera R."/>
            <person name="Culley D."/>
            <person name="Daum C."/>
            <person name="Ezra D."/>
            <person name="Gonzalez J."/>
            <person name="Henrissat B."/>
            <person name="Kuo A."/>
            <person name="Liang C."/>
            <person name="Lipzen A."/>
            <person name="Lutzoni F."/>
            <person name="Magnuson J."/>
            <person name="Mondo S."/>
            <person name="Nolan M."/>
            <person name="Ohm R."/>
            <person name="Pangilinan J."/>
            <person name="Park H.-J."/>
            <person name="Ramirez L."/>
            <person name="Alfaro M."/>
            <person name="Sun H."/>
            <person name="Tritt A."/>
            <person name="Yoshinaga Y."/>
            <person name="Zwiers L.-H."/>
            <person name="Turgeon B."/>
            <person name="Goodwin S."/>
            <person name="Spatafora J."/>
            <person name="Crous P."/>
            <person name="Grigoriev I."/>
        </authorList>
    </citation>
    <scope>NUCLEOTIDE SEQUENCE</scope>
    <source>
        <strain evidence="2">CBS 130266</strain>
    </source>
</reference>
<evidence type="ECO:0008006" key="4">
    <source>
        <dbReference type="Google" id="ProtNLM"/>
    </source>
</evidence>
<evidence type="ECO:0000256" key="1">
    <source>
        <dbReference type="SAM" id="SignalP"/>
    </source>
</evidence>
<gene>
    <name evidence="2" type="ORF">EJ08DRAFT_691493</name>
</gene>
<comment type="caution">
    <text evidence="2">The sequence shown here is derived from an EMBL/GenBank/DDBJ whole genome shotgun (WGS) entry which is preliminary data.</text>
</comment>
<dbReference type="Proteomes" id="UP000800235">
    <property type="component" value="Unassembled WGS sequence"/>
</dbReference>
<feature type="signal peptide" evidence="1">
    <location>
        <begin position="1"/>
        <end position="17"/>
    </location>
</feature>
<keyword evidence="1" id="KW-0732">Signal</keyword>
<dbReference type="AlphaFoldDB" id="A0A9P4P4K1"/>
<sequence length="173" mass="19160">MIKAITFLALFISLATCKTNRQAAKESLSYIQDLPYKLTNIIIFEPYANSTLVQTISFRLNDPNPGMNVTDTCIRSAPANGTLLAGGYDRCNEAREAWPEHPFRFGYDTGGDGPRGRKIRLARLLVDASLGEYPNNWTRCFGEGTLVLHDTIQLAGVLRTQSSLEINCTEMAP</sequence>
<dbReference type="OrthoDB" id="3646616at2759"/>
<feature type="chain" id="PRO_5040400418" description="Lipoprotein" evidence="1">
    <location>
        <begin position="18"/>
        <end position="173"/>
    </location>
</feature>